<name>A0A4Z0WFE2_9GAMM</name>
<dbReference type="Pfam" id="PF00881">
    <property type="entry name" value="Nitroreductase"/>
    <property type="match status" value="1"/>
</dbReference>
<keyword evidence="4" id="KW-0547">Nucleotide-binding</keyword>
<evidence type="ECO:0000256" key="6">
    <source>
        <dbReference type="ARBA" id="ARBA00023002"/>
    </source>
</evidence>
<comment type="catalytic activity">
    <reaction evidence="8">
        <text>FMNH2 + O2 = dialurate + 5,6-dimethylbenzimidazole + D-erythrose 4-phosphate + H(+)</text>
        <dbReference type="Rhea" id="RHEA:27345"/>
        <dbReference type="ChEBI" id="CHEBI:15378"/>
        <dbReference type="ChEBI" id="CHEBI:15379"/>
        <dbReference type="ChEBI" id="CHEBI:15890"/>
        <dbReference type="ChEBI" id="CHEBI:16897"/>
        <dbReference type="ChEBI" id="CHEBI:57618"/>
        <dbReference type="ChEBI" id="CHEBI:140629"/>
        <dbReference type="EC" id="1.13.11.79"/>
    </reaction>
</comment>
<dbReference type="EC" id="1.13.11.79" evidence="10"/>
<evidence type="ECO:0000256" key="7">
    <source>
        <dbReference type="ARBA" id="ARBA00023027"/>
    </source>
</evidence>
<dbReference type="PANTHER" id="PTHR23026:SF90">
    <property type="entry name" value="IODOTYROSINE DEIODINASE 1"/>
    <property type="match status" value="1"/>
</dbReference>
<evidence type="ECO:0000256" key="5">
    <source>
        <dbReference type="ARBA" id="ARBA00022857"/>
    </source>
</evidence>
<dbReference type="RefSeq" id="WP_135482740.1">
    <property type="nucleotide sequence ID" value="NZ_SRMF01000002.1"/>
</dbReference>
<dbReference type="GO" id="GO:0000166">
    <property type="term" value="F:nucleotide binding"/>
    <property type="evidence" value="ECO:0007669"/>
    <property type="project" value="UniProtKB-KW"/>
</dbReference>
<dbReference type="GO" id="GO:0009236">
    <property type="term" value="P:cobalamin biosynthetic process"/>
    <property type="evidence" value="ECO:0007669"/>
    <property type="project" value="UniProtKB-ARBA"/>
</dbReference>
<keyword evidence="3" id="KW-0288">FMN</keyword>
<dbReference type="NCBIfam" id="TIGR02476">
    <property type="entry name" value="BluB"/>
    <property type="match status" value="1"/>
</dbReference>
<dbReference type="EMBL" id="SRMF01000002">
    <property type="protein sequence ID" value="TGG94172.1"/>
    <property type="molecule type" value="Genomic_DNA"/>
</dbReference>
<dbReference type="InterPro" id="IPR012825">
    <property type="entry name" value="BluB"/>
</dbReference>
<keyword evidence="2" id="KW-0285">Flavoprotein</keyword>
<evidence type="ECO:0000313" key="13">
    <source>
        <dbReference type="EMBL" id="TGG94172.1"/>
    </source>
</evidence>
<keyword evidence="14" id="KW-1185">Reference proteome</keyword>
<comment type="subunit">
    <text evidence="1">Homooctamer.</text>
</comment>
<organism evidence="13 14">
    <name type="scientific">Natronospirillum operosum</name>
    <dbReference type="NCBI Taxonomy" id="2759953"/>
    <lineage>
        <taxon>Bacteria</taxon>
        <taxon>Pseudomonadati</taxon>
        <taxon>Pseudomonadota</taxon>
        <taxon>Gammaproteobacteria</taxon>
        <taxon>Oceanospirillales</taxon>
        <taxon>Natronospirillaceae</taxon>
        <taxon>Natronospirillum</taxon>
    </lineage>
</organism>
<comment type="caution">
    <text evidence="13">The sequence shown here is derived from an EMBL/GenBank/DDBJ whole genome shotgun (WGS) entry which is preliminary data.</text>
</comment>
<dbReference type="GO" id="GO:0102919">
    <property type="term" value="F:5,6-dimethylbenzimidazole synthase activity"/>
    <property type="evidence" value="ECO:0007669"/>
    <property type="project" value="UniProtKB-EC"/>
</dbReference>
<accession>A0A4Z0WFE2</accession>
<evidence type="ECO:0000256" key="10">
    <source>
        <dbReference type="ARBA" id="ARBA00066311"/>
    </source>
</evidence>
<keyword evidence="7" id="KW-0520">NAD</keyword>
<evidence type="ECO:0000259" key="12">
    <source>
        <dbReference type="Pfam" id="PF00881"/>
    </source>
</evidence>
<feature type="domain" description="Nitroreductase" evidence="12">
    <location>
        <begin position="20"/>
        <end position="187"/>
    </location>
</feature>
<evidence type="ECO:0000256" key="9">
    <source>
        <dbReference type="ARBA" id="ARBA00061097"/>
    </source>
</evidence>
<evidence type="ECO:0000256" key="1">
    <source>
        <dbReference type="ARBA" id="ARBA00011823"/>
    </source>
</evidence>
<dbReference type="SUPFAM" id="SSF55469">
    <property type="entry name" value="FMN-dependent nitroreductase-like"/>
    <property type="match status" value="1"/>
</dbReference>
<dbReference type="CDD" id="cd02145">
    <property type="entry name" value="BluB"/>
    <property type="match status" value="1"/>
</dbReference>
<dbReference type="InterPro" id="IPR000415">
    <property type="entry name" value="Nitroreductase-like"/>
</dbReference>
<sequence>MTTSDHRFSATERQGLYRAIHERRDVRSQFLPDPIAPDLLERLLQAAHHAPSVGFMQPWDFIVIRSREVRQDVQAIFERENQKAAENYAGERKTLYSRLKLEGIMDSPLNLCITCNRSRGGTHVLGRNSVLETDLFSVCLAVQNLWLAARAEGIGVGWVSILDQDELSATLKLPTDVYPVAYLCLGYVSEFLDRPELEAKGWRSRLPLEELLHGDVWGQPYSTE</sequence>
<proteinExistence type="inferred from homology"/>
<dbReference type="AlphaFoldDB" id="A0A4Z0WFE2"/>
<dbReference type="Proteomes" id="UP000297475">
    <property type="component" value="Unassembled WGS sequence"/>
</dbReference>
<dbReference type="InterPro" id="IPR029479">
    <property type="entry name" value="Nitroreductase"/>
</dbReference>
<evidence type="ECO:0000256" key="8">
    <source>
        <dbReference type="ARBA" id="ARBA00051314"/>
    </source>
</evidence>
<evidence type="ECO:0000256" key="11">
    <source>
        <dbReference type="ARBA" id="ARBA00068702"/>
    </source>
</evidence>
<keyword evidence="6 13" id="KW-0560">Oxidoreductase</keyword>
<keyword evidence="5" id="KW-0521">NADP</keyword>
<dbReference type="OrthoDB" id="9773807at2"/>
<dbReference type="PANTHER" id="PTHR23026">
    <property type="entry name" value="NADPH NITROREDUCTASE"/>
    <property type="match status" value="1"/>
</dbReference>
<evidence type="ECO:0000256" key="3">
    <source>
        <dbReference type="ARBA" id="ARBA00022643"/>
    </source>
</evidence>
<dbReference type="InterPro" id="IPR050627">
    <property type="entry name" value="Nitroreductase/BluB"/>
</dbReference>
<evidence type="ECO:0000313" key="14">
    <source>
        <dbReference type="Proteomes" id="UP000297475"/>
    </source>
</evidence>
<dbReference type="FunFam" id="3.40.109.10:FF:000013">
    <property type="entry name" value="5,6-dimethylbenzimidazole synthase"/>
    <property type="match status" value="1"/>
</dbReference>
<evidence type="ECO:0000256" key="4">
    <source>
        <dbReference type="ARBA" id="ARBA00022741"/>
    </source>
</evidence>
<dbReference type="Gene3D" id="3.40.109.10">
    <property type="entry name" value="NADH Oxidase"/>
    <property type="match status" value="1"/>
</dbReference>
<reference evidence="13 14" key="1">
    <citation type="submission" date="2019-04" db="EMBL/GenBank/DDBJ databases">
        <title>Natronospirillum operosus gen. nov., sp. nov., a haloalkaliphilic satellite isolated from decaying biomass of laboratory culture of cyanobacterium Geitlerinema sp. and proposal of Natronospirillaceae fam. nov. and Saccharospirillaceae fam. nov.</title>
        <authorList>
            <person name="Kevbrin V."/>
            <person name="Boltyanskaya Y."/>
            <person name="Koziaeva V."/>
            <person name="Grouzdev D.S."/>
            <person name="Park M."/>
            <person name="Cho J."/>
        </authorList>
    </citation>
    <scope>NUCLEOTIDE SEQUENCE [LARGE SCALE GENOMIC DNA]</scope>
    <source>
        <strain evidence="13 14">G-116</strain>
    </source>
</reference>
<protein>
    <recommendedName>
        <fullName evidence="11">5,6-dimethylbenzimidazole synthase</fullName>
        <ecNumber evidence="10">1.13.11.79</ecNumber>
    </recommendedName>
</protein>
<gene>
    <name evidence="13" type="primary">bluB</name>
    <name evidence="13" type="ORF">E4656_08360</name>
</gene>
<evidence type="ECO:0000256" key="2">
    <source>
        <dbReference type="ARBA" id="ARBA00022630"/>
    </source>
</evidence>
<comment type="similarity">
    <text evidence="9">Belongs to the BluB family.</text>
</comment>